<dbReference type="Proteomes" id="UP000277236">
    <property type="component" value="Unassembled WGS sequence"/>
</dbReference>
<name>A0A3M4LTK4_PSECI</name>
<accession>A0A3M4LTK4</accession>
<gene>
    <name evidence="1" type="ORF">ALQ04_02218</name>
</gene>
<sequence>MLIKDDARLHVEATGTVFKWRYKDRLSSEKIDPQILRGAKLVEDDYQKPLVALRNRQGEHYKVTDLLPAGLALDKPLRVIGCTLAEPYWLLKLAFDGQQCSVQILTDSSFATRFGWALEQGLLHTVSVSEGKSEFEVKPGDPIHLKLCGILSDLSEDEQNYQGCLKYIDTASGRSYSLPCLLPRKQLWPQRIDHFSEPAHVNLPVTAQWSSRQQRYEVTGIEPLLAEGEQRLQLVALKPRPEAKPFLLLQSPLPACQGLVFSCLTWLNVIEFEPSLQRPLVVKVEVSLGGGEMQFKAKAFESASTAPFWADVSLIGDLSSGDGSGAQEQEVRIELAEPGAGKLILEQSLKVPFIYHVALESTESRHVPLVFSTKVCGFEYAVDKEGARLEGAFKVCVGDDPLALYLQRLEGGKAVSDLYYRVELKEWLRFGIVGLREGFILECIIENQQRRTGKTAFTYWKLLEIKTDLRPRIIMRQALEVKLEALWGWSCFETSFYADALPDFYRQGAIVVVQPDSEVALALFLSPGLLSKAGYLGISEGDSLTLDYVARHTDDPAGFALVCTALAERPAGRQHEECRARYVRQKSEGKHELELLKPAPYGLVPGELISYQEYPRQHLLKKVPNLETAVLVVRLKRFNGTYQVSKVLNVELSVDV</sequence>
<evidence type="ECO:0000313" key="1">
    <source>
        <dbReference type="EMBL" id="RMQ44331.1"/>
    </source>
</evidence>
<dbReference type="RefSeq" id="WP_122316902.1">
    <property type="nucleotide sequence ID" value="NZ_RBRE01000060.1"/>
</dbReference>
<dbReference type="AlphaFoldDB" id="A0A3M4LTK4"/>
<dbReference type="OrthoDB" id="9342803at2"/>
<comment type="caution">
    <text evidence="1">The sequence shown here is derived from an EMBL/GenBank/DDBJ whole genome shotgun (WGS) entry which is preliminary data.</text>
</comment>
<evidence type="ECO:0000313" key="2">
    <source>
        <dbReference type="Proteomes" id="UP000277236"/>
    </source>
</evidence>
<reference evidence="1 2" key="1">
    <citation type="submission" date="2018-08" db="EMBL/GenBank/DDBJ databases">
        <title>Recombination of ecologically and evolutionarily significant loci maintains genetic cohesion in the Pseudomonas syringae species complex.</title>
        <authorList>
            <person name="Dillon M."/>
            <person name="Thakur S."/>
            <person name="Almeida R.N.D."/>
            <person name="Weir B.S."/>
            <person name="Guttman D.S."/>
        </authorList>
    </citation>
    <scope>NUCLEOTIDE SEQUENCE [LARGE SCALE GENOMIC DNA]</scope>
    <source>
        <strain evidence="1 2">ICMP 3353</strain>
    </source>
</reference>
<proteinExistence type="predicted"/>
<dbReference type="EMBL" id="RBRE01000060">
    <property type="protein sequence ID" value="RMQ44331.1"/>
    <property type="molecule type" value="Genomic_DNA"/>
</dbReference>
<organism evidence="1 2">
    <name type="scientific">Pseudomonas cichorii</name>
    <dbReference type="NCBI Taxonomy" id="36746"/>
    <lineage>
        <taxon>Bacteria</taxon>
        <taxon>Pseudomonadati</taxon>
        <taxon>Pseudomonadota</taxon>
        <taxon>Gammaproteobacteria</taxon>
        <taxon>Pseudomonadales</taxon>
        <taxon>Pseudomonadaceae</taxon>
        <taxon>Pseudomonas</taxon>
    </lineage>
</organism>
<protein>
    <submittedName>
        <fullName evidence="1">Uncharacterized protein</fullName>
    </submittedName>
</protein>